<dbReference type="VEuPathDB" id="VectorBase:RPRC014736"/>
<comment type="similarity">
    <text evidence="2">Belongs to the vir family.</text>
</comment>
<feature type="compositionally biased region" description="Low complexity" evidence="6">
    <location>
        <begin position="1672"/>
        <end position="1682"/>
    </location>
</feature>
<dbReference type="EnsemblMetazoa" id="RPRC014736-RA">
    <property type="protein sequence ID" value="RPRC014736-PA"/>
    <property type="gene ID" value="RPRC014736"/>
</dbReference>
<dbReference type="Proteomes" id="UP000015103">
    <property type="component" value="Unassembled WGS sequence"/>
</dbReference>
<keyword evidence="9" id="KW-1185">Reference proteome</keyword>
<sequence>KMSDLELLFFDTFSHESSEEINLDLVQFPKPIYIGEVRIIPLGARVQADFPGGVRLGATNPSQFKIEFFVNDLSKPGAPTFEHLGSLEYNQNGSINLECENIYSLQHIPTDGLVLYGWYTTITLAVYGVLTKTIQPDTSNQQDMVTAEWLQRHHHQSLDPVKTPQELSFLLVEMQVAVVLLVEAQLERQVAPPAKDINSTIGMLALLGISRRQLPCFPKLPNVHPYILFRVDPSGTNQQDVGTPEYDSGPTGVARGRQEYYQTGGPAPARWSGGSAPSGTSWEQRKRPHTPPPPTPPPPPDILPDNFAISAKDLMLPSRDLSTGSGAKTPPTPPRPSSPALAAADTESPQQAAGNGSGNVNTATVGGTTCGTGVVAAVAPTQQEAFEPILSDDELPDDQFQDLEYDFAEYTEDPLKSFNPYNNEISRLKVNKDPASSWFEPSCRRDSGEGVSTADGEALKNLVMALPLEPQTSREVWVETVEQVINCLPKSFLALDDNTKRGKFSVYMYSFIGNEILVTRMIDSVSFGLNFSEALAQPQPGLKIRHIKAGIRLVEALSNCGEEVCMKMLEQTNAQDLLLNIYHEEYMALVIKLMVLRSLDSTLSIIKYVEYYILQSSVGYQRLLEMIQGNQHARIKFPLSSLIQKLHFYELLMKLSESVSQLEANLKAIKIEEDFDKDEFNINKFDSEFLSMALEQILQAPTMISQPKRFLPVSAQFEINSTNYPDPYKAIYTYFRFSHLLKNFITLLSHPSTSCCLSIVAPINSLISELLETDDGMKFLASSDEMNSIIRLLLGSSAKVEENQMGSLGVNPTLGLHLAYRLQALSYLDSINSIPEIDPDKPEVLDYLQGLYTLTLSNIGNIGKSSVVHVLSQGDNMEILLKVLKHKSTRKRSPSRGYICDLIILCIKLTTYVPFLQKYCETIIELSKNNFPELTELQKWLRPIEISSISCDISKICEFVKNSVDVCTPLPGELITAVRLLRYLGMPKNDSDLSPIASSSDYKELKYKCAILDLYSLDGLTHFTTILQKLNSYYEYPHLYSSRLIAKQGLLLLSFVLPAVQLMRRMLTYVIRCRNTNFKDLTAVPVLLQTYNLMQAIPMNAQAHTDAVRAGREIIETLLAYTQPVSSETCTENEALNKSLWTSMVAEVIKFTTEIPLNFTSGLMILSELLPLPLPLQTKDLLTEDENTRFVNSRKLWSAHLHSLNPLLENMISTMSISRCQPLLQILRRVCIQLADLAAPTALTVVKTILDTLGTQFSTSDNPKDPQLTRLLKFLTCLITHSAIKAAFLSLIKTEKYHTIFQTMLDTFRLHSPIEQNNECLVSIFQCLIDTEISLVQPPGHQCSVTAENFLANALPNKDTLIAICNAMLEHISNEHAFSVGLTVIRTFLLLVEHDFGFYYFKTCLEKNGGDALHRLLTQISADISHESPVTLATLSTSLELCRALTSTDQVEGYQLNRTAILQPGELANLLKWPHPEHPLLVIEEHLKGKSLERLLESVTNMIKLVEEDVANAANSSANTSTSSVANETSQSHRDSLSNVTVEPPTLPQPESLLGQFALRTVSVLVEGEDDSVLSTAYWLSAPKCDDQQPDPNEQVPTDLMEIAKNELGGLCLQDAISKLCQHKDASKINGNVNVTKNKTNEPSQKKLFIAPMRGRGAYRAPGGPRGDMFRSRPPNTSRPPSLHVDDFVALETCG</sequence>
<evidence type="ECO:0000256" key="2">
    <source>
        <dbReference type="ARBA" id="ARBA00008371"/>
    </source>
</evidence>
<dbReference type="OMA" id="YWLEPLP"/>
<feature type="region of interest" description="Disordered" evidence="6">
    <location>
        <begin position="236"/>
        <end position="306"/>
    </location>
</feature>
<evidence type="ECO:0000313" key="8">
    <source>
        <dbReference type="EnsemblMetazoa" id="RPRC014736-PA"/>
    </source>
</evidence>
<dbReference type="PANTHER" id="PTHR23185:SF0">
    <property type="entry name" value="PROTEIN VIRILIZER HOMOLOG"/>
    <property type="match status" value="1"/>
</dbReference>
<feature type="region of interest" description="Disordered" evidence="6">
    <location>
        <begin position="1516"/>
        <end position="1550"/>
    </location>
</feature>
<feature type="domain" description="Virilizer N-terminal" evidence="7">
    <location>
        <begin position="5"/>
        <end position="140"/>
    </location>
</feature>
<organism evidence="8 9">
    <name type="scientific">Rhodnius prolixus</name>
    <name type="common">Triatomid bug</name>
    <dbReference type="NCBI Taxonomy" id="13249"/>
    <lineage>
        <taxon>Eukaryota</taxon>
        <taxon>Metazoa</taxon>
        <taxon>Ecdysozoa</taxon>
        <taxon>Arthropoda</taxon>
        <taxon>Hexapoda</taxon>
        <taxon>Insecta</taxon>
        <taxon>Pterygota</taxon>
        <taxon>Neoptera</taxon>
        <taxon>Paraneoptera</taxon>
        <taxon>Hemiptera</taxon>
        <taxon>Heteroptera</taxon>
        <taxon>Panheteroptera</taxon>
        <taxon>Cimicomorpha</taxon>
        <taxon>Reduviidae</taxon>
        <taxon>Triatominae</taxon>
        <taxon>Rhodnius</taxon>
    </lineage>
</organism>
<accession>T1IEL6</accession>
<protein>
    <submittedName>
        <fullName evidence="8">VIR_N domain-containing protein</fullName>
    </submittedName>
</protein>
<dbReference type="EMBL" id="ACPB03014060">
    <property type="status" value="NOT_ANNOTATED_CDS"/>
    <property type="molecule type" value="Genomic_DNA"/>
</dbReference>
<dbReference type="InterPro" id="IPR031801">
    <property type="entry name" value="VIR_N"/>
</dbReference>
<proteinExistence type="inferred from homology"/>
<evidence type="ECO:0000256" key="1">
    <source>
        <dbReference type="ARBA" id="ARBA00004123"/>
    </source>
</evidence>
<dbReference type="GO" id="GO:0003723">
    <property type="term" value="F:RNA binding"/>
    <property type="evidence" value="ECO:0007669"/>
    <property type="project" value="TreeGrafter"/>
</dbReference>
<dbReference type="eggNOG" id="KOG4822">
    <property type="taxonomic scope" value="Eukaryota"/>
</dbReference>
<comment type="subcellular location">
    <subcellularLocation>
        <location evidence="1">Nucleus</location>
    </subcellularLocation>
</comment>
<dbReference type="GO" id="GO:0005634">
    <property type="term" value="C:nucleus"/>
    <property type="evidence" value="ECO:0007669"/>
    <property type="project" value="UniProtKB-SubCell"/>
</dbReference>
<feature type="compositionally biased region" description="Pro residues" evidence="6">
    <location>
        <begin position="290"/>
        <end position="302"/>
    </location>
</feature>
<keyword evidence="5" id="KW-0539">Nucleus</keyword>
<feature type="compositionally biased region" description="Low complexity" evidence="6">
    <location>
        <begin position="1516"/>
        <end position="1527"/>
    </location>
</feature>
<evidence type="ECO:0000256" key="4">
    <source>
        <dbReference type="ARBA" id="ARBA00023187"/>
    </source>
</evidence>
<dbReference type="PANTHER" id="PTHR23185">
    <property type="entry name" value="PROTEIN VIRILIZER HOMOLOG"/>
    <property type="match status" value="1"/>
</dbReference>
<reference evidence="8" key="1">
    <citation type="submission" date="2015-05" db="UniProtKB">
        <authorList>
            <consortium name="EnsemblMetazoa"/>
        </authorList>
    </citation>
    <scope>IDENTIFICATION</scope>
</reference>
<dbReference type="GO" id="GO:0036396">
    <property type="term" value="C:RNA N6-methyladenosine methyltransferase complex"/>
    <property type="evidence" value="ECO:0007669"/>
    <property type="project" value="TreeGrafter"/>
</dbReference>
<evidence type="ECO:0000313" key="9">
    <source>
        <dbReference type="Proteomes" id="UP000015103"/>
    </source>
</evidence>
<evidence type="ECO:0000256" key="6">
    <source>
        <dbReference type="SAM" id="MobiDB-lite"/>
    </source>
</evidence>
<name>T1IEL6_RHOPR</name>
<evidence type="ECO:0000256" key="3">
    <source>
        <dbReference type="ARBA" id="ARBA00022664"/>
    </source>
</evidence>
<keyword evidence="4" id="KW-0508">mRNA splicing</keyword>
<dbReference type="Pfam" id="PF15912">
    <property type="entry name" value="VIR_N"/>
    <property type="match status" value="1"/>
</dbReference>
<dbReference type="GO" id="GO:0006397">
    <property type="term" value="P:mRNA processing"/>
    <property type="evidence" value="ECO:0007669"/>
    <property type="project" value="UniProtKB-KW"/>
</dbReference>
<evidence type="ECO:0000259" key="7">
    <source>
        <dbReference type="Pfam" id="PF15912"/>
    </source>
</evidence>
<keyword evidence="3" id="KW-0507">mRNA processing</keyword>
<evidence type="ECO:0000256" key="5">
    <source>
        <dbReference type="ARBA" id="ARBA00023242"/>
    </source>
</evidence>
<dbReference type="InterPro" id="IPR026736">
    <property type="entry name" value="Virilizer"/>
</dbReference>
<feature type="region of interest" description="Disordered" evidence="6">
    <location>
        <begin position="1656"/>
        <end position="1683"/>
    </location>
</feature>
<feature type="region of interest" description="Disordered" evidence="6">
    <location>
        <begin position="318"/>
        <end position="360"/>
    </location>
</feature>
<dbReference type="GO" id="GO:0008380">
    <property type="term" value="P:RNA splicing"/>
    <property type="evidence" value="ECO:0007669"/>
    <property type="project" value="UniProtKB-KW"/>
</dbReference>